<evidence type="ECO:0000313" key="2">
    <source>
        <dbReference type="EMBL" id="GAA2116241.1"/>
    </source>
</evidence>
<organism evidence="2 3">
    <name type="scientific">Nocardioides bigeumensis</name>
    <dbReference type="NCBI Taxonomy" id="433657"/>
    <lineage>
        <taxon>Bacteria</taxon>
        <taxon>Bacillati</taxon>
        <taxon>Actinomycetota</taxon>
        <taxon>Actinomycetes</taxon>
        <taxon>Propionibacteriales</taxon>
        <taxon>Nocardioidaceae</taxon>
        <taxon>Nocardioides</taxon>
    </lineage>
</organism>
<dbReference type="Proteomes" id="UP001500575">
    <property type="component" value="Unassembled WGS sequence"/>
</dbReference>
<gene>
    <name evidence="2" type="ORF">GCM10009843_06330</name>
</gene>
<keyword evidence="1" id="KW-1133">Transmembrane helix</keyword>
<comment type="caution">
    <text evidence="2">The sequence shown here is derived from an EMBL/GenBank/DDBJ whole genome shotgun (WGS) entry which is preliminary data.</text>
</comment>
<sequence>MHGEVSRRDRDERGAVLVMVALFMTLLMVAAAFVLDLGLVRVDRQIDKSAADSATLAGLHALNAGDGYPHSYIGVCTAAQYLQRNSGRFAGVDTTTGWKNGLGAASTSGCTDASLRKKACKPTDKSTWAVWTWSGESGGASFDIKIESGYTFTGSGWTEDSLPASSSDTGLASQAGCDQLAITITQSRTPGLGSLATESDLVTSIRSVGRVKAQPGDSAPALLLLKQTGCPVLRTGSNSGDSYVHVFGAVSNNGISQPGTIHSDGDGVGCTGGSNSNVFIGGGGNGIVAFAGPLVSNPTSPDPSKPGLISSVALTNGLSGTVIRDSLDNVHGSTALTTGGTSQEVVGRSLVTRRLVDERYFTGVKGAISAATGVFATGATGPITGWTKFPASVDACKPTPAQVTALSLTSASRLYVDCNGKFIGDTAGLTLDAGTIYFRGWLNPARTLRMPNATKVYIGNHVANASAIDLGNNASVEVNNNAANLGATGLCGSGQSSSKATLFVRSGVFKQTGGLLRLCRTTTFMMGGSSTGCVPTTSGTPPTAAPCPGINSGRGYGQFTQTGGDIDWTAPDSVDATLDPSTMDPLPGSAAAWSDINGPEDLALWAESGTNSSDTYNMTGGGIFNVRGIFMTPNAEPFILSGGALLNLTNAQYICSSLELNGAGTRVLMKVDPNSAVTLPDLGLVGLVR</sequence>
<reference evidence="2 3" key="1">
    <citation type="journal article" date="2019" name="Int. J. Syst. Evol. Microbiol.">
        <title>The Global Catalogue of Microorganisms (GCM) 10K type strain sequencing project: providing services to taxonomists for standard genome sequencing and annotation.</title>
        <authorList>
            <consortium name="The Broad Institute Genomics Platform"/>
            <consortium name="The Broad Institute Genome Sequencing Center for Infectious Disease"/>
            <person name="Wu L."/>
            <person name="Ma J."/>
        </authorList>
    </citation>
    <scope>NUCLEOTIDE SEQUENCE [LARGE SCALE GENOMIC DNA]</scope>
    <source>
        <strain evidence="2 3">JCM 16021</strain>
    </source>
</reference>
<keyword evidence="1" id="KW-0472">Membrane</keyword>
<protein>
    <recommendedName>
        <fullName evidence="4">Flp pilus-assembly TadG-like N-terminal domain-containing protein</fullName>
    </recommendedName>
</protein>
<proteinExistence type="predicted"/>
<keyword evidence="1" id="KW-0812">Transmembrane</keyword>
<dbReference type="EMBL" id="BAAAQQ010000002">
    <property type="protein sequence ID" value="GAA2116241.1"/>
    <property type="molecule type" value="Genomic_DNA"/>
</dbReference>
<evidence type="ECO:0008006" key="4">
    <source>
        <dbReference type="Google" id="ProtNLM"/>
    </source>
</evidence>
<evidence type="ECO:0000313" key="3">
    <source>
        <dbReference type="Proteomes" id="UP001500575"/>
    </source>
</evidence>
<keyword evidence="3" id="KW-1185">Reference proteome</keyword>
<evidence type="ECO:0000256" key="1">
    <source>
        <dbReference type="SAM" id="Phobius"/>
    </source>
</evidence>
<feature type="transmembrane region" description="Helical" evidence="1">
    <location>
        <begin position="15"/>
        <end position="35"/>
    </location>
</feature>
<accession>A0ABN2XS29</accession>
<name>A0ABN2XS29_9ACTN</name>